<accession>A0ABQ9FNB5</accession>
<name>A0ABQ9FNB5_TEGGR</name>
<reference evidence="1 2" key="1">
    <citation type="submission" date="2022-12" db="EMBL/GenBank/DDBJ databases">
        <title>Chromosome-level genome of Tegillarca granosa.</title>
        <authorList>
            <person name="Kim J."/>
        </authorList>
    </citation>
    <scope>NUCLEOTIDE SEQUENCE [LARGE SCALE GENOMIC DNA]</scope>
    <source>
        <strain evidence="1">Teg-2019</strain>
        <tissue evidence="1">Adductor muscle</tissue>
    </source>
</reference>
<gene>
    <name evidence="1" type="ORF">KUTeg_003885</name>
</gene>
<comment type="caution">
    <text evidence="1">The sequence shown here is derived from an EMBL/GenBank/DDBJ whole genome shotgun (WGS) entry which is preliminary data.</text>
</comment>
<organism evidence="1 2">
    <name type="scientific">Tegillarca granosa</name>
    <name type="common">Malaysian cockle</name>
    <name type="synonym">Anadara granosa</name>
    <dbReference type="NCBI Taxonomy" id="220873"/>
    <lineage>
        <taxon>Eukaryota</taxon>
        <taxon>Metazoa</taxon>
        <taxon>Spiralia</taxon>
        <taxon>Lophotrochozoa</taxon>
        <taxon>Mollusca</taxon>
        <taxon>Bivalvia</taxon>
        <taxon>Autobranchia</taxon>
        <taxon>Pteriomorphia</taxon>
        <taxon>Arcoida</taxon>
        <taxon>Arcoidea</taxon>
        <taxon>Arcidae</taxon>
        <taxon>Tegillarca</taxon>
    </lineage>
</organism>
<dbReference type="EMBL" id="JARBDR010000214">
    <property type="protein sequence ID" value="KAJ8318794.1"/>
    <property type="molecule type" value="Genomic_DNA"/>
</dbReference>
<keyword evidence="2" id="KW-1185">Reference proteome</keyword>
<evidence type="ECO:0000313" key="2">
    <source>
        <dbReference type="Proteomes" id="UP001217089"/>
    </source>
</evidence>
<dbReference type="Proteomes" id="UP001217089">
    <property type="component" value="Unassembled WGS sequence"/>
</dbReference>
<evidence type="ECO:0000313" key="1">
    <source>
        <dbReference type="EMBL" id="KAJ8318794.1"/>
    </source>
</evidence>
<proteinExistence type="predicted"/>
<protein>
    <submittedName>
        <fullName evidence="1">Uncharacterized protein</fullName>
    </submittedName>
</protein>
<sequence length="166" mass="19082">MINKYPGENGILELFSRSVYLYMFVIDNNVCPYLARVVMKYRDLDENLNRYRYEYKNIYIKVADFLYRIHNYPNVVVGSNSEGVCGKLEDVEDVEESIPTSLSDLPPMRPQMKILSSCQNPSFPKKPRSTDKPIKLYLQYHQLTTATVTGDLRSQGIVIGNGSQIN</sequence>